<comment type="caution">
    <text evidence="3">The sequence shown here is derived from an EMBL/GenBank/DDBJ whole genome shotgun (WGS) entry which is preliminary data.</text>
</comment>
<feature type="compositionally biased region" description="Pro residues" evidence="1">
    <location>
        <begin position="25"/>
        <end position="37"/>
    </location>
</feature>
<proteinExistence type="predicted"/>
<keyword evidence="4" id="KW-1185">Reference proteome</keyword>
<evidence type="ECO:0000313" key="3">
    <source>
        <dbReference type="EMBL" id="TKR95967.1"/>
    </source>
</evidence>
<feature type="signal peptide" evidence="2">
    <location>
        <begin position="1"/>
        <end position="17"/>
    </location>
</feature>
<feature type="region of interest" description="Disordered" evidence="1">
    <location>
        <begin position="20"/>
        <end position="151"/>
    </location>
</feature>
<gene>
    <name evidence="3" type="ORF">L596_010055</name>
</gene>
<protein>
    <submittedName>
        <fullName evidence="3">Uncharacterized protein</fullName>
    </submittedName>
</protein>
<organism evidence="3 4">
    <name type="scientific">Steinernema carpocapsae</name>
    <name type="common">Entomopathogenic nematode</name>
    <dbReference type="NCBI Taxonomy" id="34508"/>
    <lineage>
        <taxon>Eukaryota</taxon>
        <taxon>Metazoa</taxon>
        <taxon>Ecdysozoa</taxon>
        <taxon>Nematoda</taxon>
        <taxon>Chromadorea</taxon>
        <taxon>Rhabditida</taxon>
        <taxon>Tylenchina</taxon>
        <taxon>Panagrolaimomorpha</taxon>
        <taxon>Strongyloidoidea</taxon>
        <taxon>Steinernematidae</taxon>
        <taxon>Steinernema</taxon>
    </lineage>
</organism>
<evidence type="ECO:0000256" key="2">
    <source>
        <dbReference type="SAM" id="SignalP"/>
    </source>
</evidence>
<reference evidence="3 4" key="2">
    <citation type="journal article" date="2019" name="G3 (Bethesda)">
        <title>Hybrid Assembly of the Genome of the Entomopathogenic Nematode Steinernema carpocapsae Identifies the X-Chromosome.</title>
        <authorList>
            <person name="Serra L."/>
            <person name="Macchietto M."/>
            <person name="Macias-Munoz A."/>
            <person name="McGill C.J."/>
            <person name="Rodriguez I.M."/>
            <person name="Rodriguez B."/>
            <person name="Murad R."/>
            <person name="Mortazavi A."/>
        </authorList>
    </citation>
    <scope>NUCLEOTIDE SEQUENCE [LARGE SCALE GENOMIC DNA]</scope>
    <source>
        <strain evidence="3 4">ALL</strain>
    </source>
</reference>
<feature type="chain" id="PRO_5021035064" evidence="2">
    <location>
        <begin position="18"/>
        <end position="151"/>
    </location>
</feature>
<feature type="compositionally biased region" description="Polar residues" evidence="1">
    <location>
        <begin position="101"/>
        <end position="111"/>
    </location>
</feature>
<sequence length="151" mass="15956">MLPILLHAALLSSLTLAIVGCSKKQPPPPPTPTPKPAEAPAAAKPEEKPEEKPAASPEEKPEEKKPEEAKPEEAQPEEAKGDDHPASAPPTDLKTEKTDNKSNVPSNTPNKSDVPPKRSENALPEGEKLTAKSNGQLLDKNGVPQSMYPGA</sequence>
<dbReference type="Proteomes" id="UP000298663">
    <property type="component" value="Unassembled WGS sequence"/>
</dbReference>
<keyword evidence="2" id="KW-0732">Signal</keyword>
<dbReference type="AlphaFoldDB" id="A0A4U5PH68"/>
<dbReference type="EMBL" id="AZBU02000002">
    <property type="protein sequence ID" value="TKR95967.1"/>
    <property type="molecule type" value="Genomic_DNA"/>
</dbReference>
<accession>A0A4U5PH68</accession>
<evidence type="ECO:0000313" key="4">
    <source>
        <dbReference type="Proteomes" id="UP000298663"/>
    </source>
</evidence>
<name>A0A4U5PH68_STECR</name>
<feature type="compositionally biased region" description="Basic and acidic residues" evidence="1">
    <location>
        <begin position="44"/>
        <end position="85"/>
    </location>
</feature>
<reference evidence="3 4" key="1">
    <citation type="journal article" date="2015" name="Genome Biol.">
        <title>Comparative genomics of Steinernema reveals deeply conserved gene regulatory networks.</title>
        <authorList>
            <person name="Dillman A.R."/>
            <person name="Macchietto M."/>
            <person name="Porter C.F."/>
            <person name="Rogers A."/>
            <person name="Williams B."/>
            <person name="Antoshechkin I."/>
            <person name="Lee M.M."/>
            <person name="Goodwin Z."/>
            <person name="Lu X."/>
            <person name="Lewis E.E."/>
            <person name="Goodrich-Blair H."/>
            <person name="Stock S.P."/>
            <person name="Adams B.J."/>
            <person name="Sternberg P.W."/>
            <person name="Mortazavi A."/>
        </authorList>
    </citation>
    <scope>NUCLEOTIDE SEQUENCE [LARGE SCALE GENOMIC DNA]</scope>
    <source>
        <strain evidence="3 4">ALL</strain>
    </source>
</reference>
<evidence type="ECO:0000256" key="1">
    <source>
        <dbReference type="SAM" id="MobiDB-lite"/>
    </source>
</evidence>
<feature type="compositionally biased region" description="Basic and acidic residues" evidence="1">
    <location>
        <begin position="114"/>
        <end position="130"/>
    </location>
</feature>